<dbReference type="GO" id="GO:0071949">
    <property type="term" value="F:FAD binding"/>
    <property type="evidence" value="ECO:0007669"/>
    <property type="project" value="InterPro"/>
</dbReference>
<evidence type="ECO:0000256" key="7">
    <source>
        <dbReference type="ARBA" id="ARBA00023033"/>
    </source>
</evidence>
<evidence type="ECO:0000313" key="9">
    <source>
        <dbReference type="EMBL" id="ACL93573.1"/>
    </source>
</evidence>
<dbReference type="PhylomeDB" id="A0A0H3C4H9"/>
<dbReference type="SUPFAM" id="SSF51905">
    <property type="entry name" value="FAD/NAD(P)-binding domain"/>
    <property type="match status" value="1"/>
</dbReference>
<dbReference type="InterPro" id="IPR036188">
    <property type="entry name" value="FAD/NAD-bd_sf"/>
</dbReference>
<dbReference type="PANTHER" id="PTHR43876:SF7">
    <property type="entry name" value="UBIQUINONE BIOSYNTHESIS MONOOXYGENASE COQ6, MITOCHONDRIAL"/>
    <property type="match status" value="1"/>
</dbReference>
<evidence type="ECO:0000256" key="3">
    <source>
        <dbReference type="ARBA" id="ARBA00005349"/>
    </source>
</evidence>
<evidence type="ECO:0000256" key="5">
    <source>
        <dbReference type="ARBA" id="ARBA00022827"/>
    </source>
</evidence>
<dbReference type="RefSeq" id="WP_012639881.1">
    <property type="nucleotide sequence ID" value="NC_011916.1"/>
</dbReference>
<dbReference type="GO" id="GO:0004497">
    <property type="term" value="F:monooxygenase activity"/>
    <property type="evidence" value="ECO:0007669"/>
    <property type="project" value="UniProtKB-KW"/>
</dbReference>
<feature type="domain" description="FAD-binding" evidence="8">
    <location>
        <begin position="10"/>
        <end position="355"/>
    </location>
</feature>
<proteinExistence type="inferred from homology"/>
<dbReference type="PRINTS" id="PR00420">
    <property type="entry name" value="RNGMNOXGNASE"/>
</dbReference>
<dbReference type="OrthoDB" id="9796623at2"/>
<dbReference type="PROSITE" id="PS01304">
    <property type="entry name" value="UBIH"/>
    <property type="match status" value="1"/>
</dbReference>
<dbReference type="HOGENOM" id="CLU_009665_8_1_5"/>
<dbReference type="InterPro" id="IPR051205">
    <property type="entry name" value="UbiH/COQ6_monooxygenase"/>
</dbReference>
<keyword evidence="7" id="KW-0503">Monooxygenase</keyword>
<dbReference type="Proteomes" id="UP000001364">
    <property type="component" value="Chromosome"/>
</dbReference>
<dbReference type="AlphaFoldDB" id="A0A0H3C4H9"/>
<evidence type="ECO:0000313" key="10">
    <source>
        <dbReference type="Proteomes" id="UP000001364"/>
    </source>
</evidence>
<keyword evidence="6 9" id="KW-0560">Oxidoreductase</keyword>
<protein>
    <submittedName>
        <fullName evidence="9">2-polyprenyl-6-methoxyphenol hydroxylase</fullName>
        <ecNumber evidence="9">1.13.-.-</ecNumber>
    </submittedName>
</protein>
<dbReference type="PANTHER" id="PTHR43876">
    <property type="entry name" value="UBIQUINONE BIOSYNTHESIS MONOOXYGENASE COQ6, MITOCHONDRIAL"/>
    <property type="match status" value="1"/>
</dbReference>
<evidence type="ECO:0000256" key="1">
    <source>
        <dbReference type="ARBA" id="ARBA00001974"/>
    </source>
</evidence>
<dbReference type="NCBIfam" id="TIGR01988">
    <property type="entry name" value="Ubi-OHases"/>
    <property type="match status" value="1"/>
</dbReference>
<sequence>MRAPNAPSHDADVIIAGAGMAGSTLALALASGGLRPLLVDPAPFEAQLAPTFDGRSSAIAYSSFRQWRAIGAGQALEPHAQRIEQILVTDGRTPGAAARKPLPAFLRFDSSEISGRIEGEPLGYLVENRQIRAALSKAVIDKNIPVIAPMAAKALSVEPGAAKLTLSDGRVLTAPLAVSAEGRGSVLRRAAGIGDIGWSYGQSGVVCTVRLERPHEGVAHEYFLPSGPFAILPLTDNRASLVWTESTARGEALRQAGPEAFHAHLMRRFGDFLGAVSIEGPIFVYPLSLSLAERMVAPRLALIGDAAHGVHPIAGQGLNLGLKDAAALAEVLVEAVRHGEDIGAEAVLERYARWRRFDTVTNALAFDAFVRIFSNDNPLLRLARGAGLAVVNQIAPARRFFMHEAGGGVGDLPKLLRGQAL</sequence>
<dbReference type="InterPro" id="IPR018168">
    <property type="entry name" value="Ubi_Hdrlase_CS"/>
</dbReference>
<dbReference type="GO" id="GO:0016705">
    <property type="term" value="F:oxidoreductase activity, acting on paired donors, with incorporation or reduction of molecular oxygen"/>
    <property type="evidence" value="ECO:0007669"/>
    <property type="project" value="InterPro"/>
</dbReference>
<dbReference type="GeneID" id="7332360"/>
<evidence type="ECO:0000259" key="8">
    <source>
        <dbReference type="Pfam" id="PF01494"/>
    </source>
</evidence>
<reference evidence="9 10" key="1">
    <citation type="journal article" date="2010" name="J. Bacteriol.">
        <title>The genetic basis of laboratory adaptation in Caulobacter crescentus.</title>
        <authorList>
            <person name="Marks M.E."/>
            <person name="Castro-Rojas C.M."/>
            <person name="Teiling C."/>
            <person name="Du L."/>
            <person name="Kapatral V."/>
            <person name="Walunas T.L."/>
            <person name="Crosson S."/>
        </authorList>
    </citation>
    <scope>NUCLEOTIDE SEQUENCE [LARGE SCALE GENOMIC DNA]</scope>
    <source>
        <strain evidence="10">NA1000 / CB15N</strain>
    </source>
</reference>
<dbReference type="GO" id="GO:0006744">
    <property type="term" value="P:ubiquinone biosynthetic process"/>
    <property type="evidence" value="ECO:0007669"/>
    <property type="project" value="UniProtKB-UniPathway"/>
</dbReference>
<dbReference type="Gene3D" id="3.50.50.60">
    <property type="entry name" value="FAD/NAD(P)-binding domain"/>
    <property type="match status" value="2"/>
</dbReference>
<dbReference type="EC" id="1.13.-.-" evidence="9"/>
<dbReference type="GO" id="GO:0110142">
    <property type="term" value="C:ubiquinone biosynthesis complex"/>
    <property type="evidence" value="ECO:0007669"/>
    <property type="project" value="UniProtKB-ARBA"/>
</dbReference>
<evidence type="ECO:0000256" key="4">
    <source>
        <dbReference type="ARBA" id="ARBA00022630"/>
    </source>
</evidence>
<dbReference type="KEGG" id="ccs:CCNA_00106"/>
<keyword evidence="4" id="KW-0285">Flavoprotein</keyword>
<comment type="pathway">
    <text evidence="2">Cofactor biosynthesis; ubiquinone biosynthesis.</text>
</comment>
<dbReference type="InterPro" id="IPR002938">
    <property type="entry name" value="FAD-bd"/>
</dbReference>
<dbReference type="PATRIC" id="fig|565050.3.peg.105"/>
<name>A0A0H3C4H9_CAUVN</name>
<organism evidence="9 10">
    <name type="scientific">Caulobacter vibrioides (strain NA1000 / CB15N)</name>
    <name type="common">Caulobacter crescentus</name>
    <dbReference type="NCBI Taxonomy" id="565050"/>
    <lineage>
        <taxon>Bacteria</taxon>
        <taxon>Pseudomonadati</taxon>
        <taxon>Pseudomonadota</taxon>
        <taxon>Alphaproteobacteria</taxon>
        <taxon>Caulobacterales</taxon>
        <taxon>Caulobacteraceae</taxon>
        <taxon>Caulobacter</taxon>
    </lineage>
</organism>
<comment type="cofactor">
    <cofactor evidence="1">
        <name>FAD</name>
        <dbReference type="ChEBI" id="CHEBI:57692"/>
    </cofactor>
</comment>
<dbReference type="FunFam" id="3.50.50.60:FF:000021">
    <property type="entry name" value="Ubiquinone biosynthesis monooxygenase COQ6"/>
    <property type="match status" value="1"/>
</dbReference>
<keyword evidence="10" id="KW-1185">Reference proteome</keyword>
<dbReference type="UniPathway" id="UPA00232"/>
<keyword evidence="5" id="KW-0274">FAD</keyword>
<dbReference type="RefSeq" id="YP_002515481.1">
    <property type="nucleotide sequence ID" value="NC_011916.1"/>
</dbReference>
<dbReference type="Pfam" id="PF01494">
    <property type="entry name" value="FAD_binding_3"/>
    <property type="match status" value="1"/>
</dbReference>
<dbReference type="EMBL" id="CP001340">
    <property type="protein sequence ID" value="ACL93573.1"/>
    <property type="molecule type" value="Genomic_DNA"/>
</dbReference>
<evidence type="ECO:0000256" key="6">
    <source>
        <dbReference type="ARBA" id="ARBA00023002"/>
    </source>
</evidence>
<comment type="similarity">
    <text evidence="3">Belongs to the UbiH/COQ6 family.</text>
</comment>
<evidence type="ECO:0000256" key="2">
    <source>
        <dbReference type="ARBA" id="ARBA00004749"/>
    </source>
</evidence>
<accession>A0A0H3C4H9</accession>
<gene>
    <name evidence="9" type="ordered locus">CCNA_00106</name>
</gene>
<dbReference type="InterPro" id="IPR010971">
    <property type="entry name" value="UbiH/COQ6"/>
</dbReference>